<organism evidence="15 16">
    <name type="scientific">Candidatus Palibaumannia cicadellinicola</name>
    <dbReference type="NCBI Taxonomy" id="186490"/>
    <lineage>
        <taxon>Bacteria</taxon>
        <taxon>Pseudomonadati</taxon>
        <taxon>Pseudomonadota</taxon>
        <taxon>Gammaproteobacteria</taxon>
        <taxon>Candidatus Palibaumannia</taxon>
    </lineage>
</organism>
<dbReference type="Pfam" id="PF13481">
    <property type="entry name" value="AAA_25"/>
    <property type="match status" value="1"/>
</dbReference>
<dbReference type="InterPro" id="IPR004504">
    <property type="entry name" value="DNA_repair_RadA"/>
</dbReference>
<dbReference type="InterPro" id="IPR041166">
    <property type="entry name" value="Rubredoxin_2"/>
</dbReference>
<evidence type="ECO:0000256" key="12">
    <source>
        <dbReference type="NCBIfam" id="TIGR00416"/>
    </source>
</evidence>
<dbReference type="PRINTS" id="PR01874">
    <property type="entry name" value="DNAREPAIRADA"/>
</dbReference>
<dbReference type="GO" id="GO:0140664">
    <property type="term" value="F:ATP-dependent DNA damage sensor activity"/>
    <property type="evidence" value="ECO:0007669"/>
    <property type="project" value="InterPro"/>
</dbReference>
<name>A0A0K2BL85_9GAMM</name>
<evidence type="ECO:0000256" key="5">
    <source>
        <dbReference type="ARBA" id="ARBA00022801"/>
    </source>
</evidence>
<dbReference type="InterPro" id="IPR003593">
    <property type="entry name" value="AAA+_ATPase"/>
</dbReference>
<dbReference type="Proteomes" id="UP000056466">
    <property type="component" value="Chromosome"/>
</dbReference>
<keyword evidence="6 13" id="KW-0862">Zinc</keyword>
<dbReference type="Pfam" id="PF18073">
    <property type="entry name" value="Zn_ribbon_LapB"/>
    <property type="match status" value="1"/>
</dbReference>
<dbReference type="GO" id="GO:0005524">
    <property type="term" value="F:ATP binding"/>
    <property type="evidence" value="ECO:0007669"/>
    <property type="project" value="UniProtKB-UniRule"/>
</dbReference>
<evidence type="ECO:0000256" key="3">
    <source>
        <dbReference type="ARBA" id="ARBA00022763"/>
    </source>
</evidence>
<dbReference type="Gene3D" id="3.40.50.300">
    <property type="entry name" value="P-loop containing nucleotide triphosphate hydrolases"/>
    <property type="match status" value="1"/>
</dbReference>
<evidence type="ECO:0000256" key="8">
    <source>
        <dbReference type="ARBA" id="ARBA00023016"/>
    </source>
</evidence>
<dbReference type="InterPro" id="IPR020568">
    <property type="entry name" value="Ribosomal_Su5_D2-typ_SF"/>
</dbReference>
<feature type="short sequence motif" description="RadA KNRFG motif" evidence="11">
    <location>
        <begin position="264"/>
        <end position="268"/>
    </location>
</feature>
<dbReference type="FunFam" id="3.40.50.300:FF:000050">
    <property type="entry name" value="DNA repair protein RadA"/>
    <property type="match status" value="1"/>
</dbReference>
<evidence type="ECO:0000256" key="11">
    <source>
        <dbReference type="HAMAP-Rule" id="MF_01498"/>
    </source>
</evidence>
<dbReference type="InterPro" id="IPR020588">
    <property type="entry name" value="RecA_ATP-bd"/>
</dbReference>
<keyword evidence="1 11" id="KW-0479">Metal-binding</keyword>
<keyword evidence="3 11" id="KW-0227">DNA damage</keyword>
<dbReference type="GO" id="GO:0006508">
    <property type="term" value="P:proteolysis"/>
    <property type="evidence" value="ECO:0007669"/>
    <property type="project" value="InterPro"/>
</dbReference>
<keyword evidence="5" id="KW-0378">Hydrolase</keyword>
<comment type="function">
    <text evidence="11">Plays a role in repairing double-strand DNA breaks, probably involving stabilizing or processing branched DNA or blocked replication forks.</text>
</comment>
<evidence type="ECO:0000256" key="2">
    <source>
        <dbReference type="ARBA" id="ARBA00022741"/>
    </source>
</evidence>
<evidence type="ECO:0000313" key="16">
    <source>
        <dbReference type="Proteomes" id="UP000056466"/>
    </source>
</evidence>
<dbReference type="NCBIfam" id="TIGR00416">
    <property type="entry name" value="sms"/>
    <property type="match status" value="1"/>
</dbReference>
<evidence type="ECO:0000256" key="9">
    <source>
        <dbReference type="ARBA" id="ARBA00023125"/>
    </source>
</evidence>
<dbReference type="FunFam" id="3.30.230.10:FF:000011">
    <property type="entry name" value="DNA repair protein RadA"/>
    <property type="match status" value="1"/>
</dbReference>
<dbReference type="GO" id="GO:0005829">
    <property type="term" value="C:cytosol"/>
    <property type="evidence" value="ECO:0007669"/>
    <property type="project" value="TreeGrafter"/>
</dbReference>
<dbReference type="GO" id="GO:0000725">
    <property type="term" value="P:recombinational repair"/>
    <property type="evidence" value="ECO:0007669"/>
    <property type="project" value="UniProtKB-UniRule"/>
</dbReference>
<evidence type="ECO:0000256" key="1">
    <source>
        <dbReference type="ARBA" id="ARBA00022723"/>
    </source>
</evidence>
<keyword evidence="7 11" id="KW-0067">ATP-binding</keyword>
<dbReference type="PANTHER" id="PTHR32472">
    <property type="entry name" value="DNA REPAIR PROTEIN RADA"/>
    <property type="match status" value="1"/>
</dbReference>
<dbReference type="PATRIC" id="fig|186490.8.peg.535"/>
<dbReference type="GO" id="GO:0003684">
    <property type="term" value="F:damaged DNA binding"/>
    <property type="evidence" value="ECO:0007669"/>
    <property type="project" value="InterPro"/>
</dbReference>
<feature type="region of interest" description="Lon-protease-like" evidence="11">
    <location>
        <begin position="365"/>
        <end position="468"/>
    </location>
</feature>
<keyword evidence="8 11" id="KW-0346">Stress response</keyword>
<dbReference type="InterPro" id="IPR027417">
    <property type="entry name" value="P-loop_NTPase"/>
</dbReference>
<dbReference type="PANTHER" id="PTHR32472:SF10">
    <property type="entry name" value="DNA REPAIR PROTEIN RADA-LIKE PROTEIN"/>
    <property type="match status" value="1"/>
</dbReference>
<proteinExistence type="inferred from homology"/>
<comment type="similarity">
    <text evidence="11 13">Belongs to the RecA family. RadA subfamily.</text>
</comment>
<dbReference type="SMART" id="SM00382">
    <property type="entry name" value="AAA"/>
    <property type="match status" value="1"/>
</dbReference>
<dbReference type="InterPro" id="IPR008269">
    <property type="entry name" value="Lon_proteolytic"/>
</dbReference>
<evidence type="ECO:0000256" key="7">
    <source>
        <dbReference type="ARBA" id="ARBA00022840"/>
    </source>
</evidence>
<keyword evidence="4 13" id="KW-0863">Zinc-finger</keyword>
<keyword evidence="2 11" id="KW-0547">Nucleotide-binding</keyword>
<keyword evidence="9 11" id="KW-0238">DNA-binding</keyword>
<dbReference type="GO" id="GO:0004176">
    <property type="term" value="F:ATP-dependent peptidase activity"/>
    <property type="evidence" value="ECO:0007669"/>
    <property type="project" value="InterPro"/>
</dbReference>
<keyword evidence="10 11" id="KW-0234">DNA repair</keyword>
<reference evidence="15 16" key="1">
    <citation type="submission" date="2015-06" db="EMBL/GenBank/DDBJ databases">
        <title>Lineage-specific patterns of genome deterioration in obligate symbionts.</title>
        <authorList>
            <person name="Bennett G.M."/>
            <person name="McCutcheon J.P."/>
            <person name="McDonald B.R."/>
            <person name="Moran N.A."/>
        </authorList>
    </citation>
    <scope>NUCLEOTIDE SEQUENCE [LARGE SCALE GENOMIC DNA]</scope>
    <source>
        <strain evidence="15 16">B-GSS</strain>
    </source>
</reference>
<dbReference type="AlphaFoldDB" id="A0A0K2BL85"/>
<dbReference type="GO" id="GO:0004252">
    <property type="term" value="F:serine-type endopeptidase activity"/>
    <property type="evidence" value="ECO:0007669"/>
    <property type="project" value="InterPro"/>
</dbReference>
<protein>
    <recommendedName>
        <fullName evidence="11 12">DNA repair protein RadA</fullName>
    </recommendedName>
</protein>
<accession>A0A0K2BL85</accession>
<dbReference type="Pfam" id="PF05362">
    <property type="entry name" value="Lon_C"/>
    <property type="match status" value="1"/>
</dbReference>
<evidence type="ECO:0000256" key="4">
    <source>
        <dbReference type="ARBA" id="ARBA00022771"/>
    </source>
</evidence>
<dbReference type="OrthoDB" id="9803906at2"/>
<dbReference type="RefSeq" id="WP_053097308.1">
    <property type="nucleotide sequence ID" value="NZ_CP011787.1"/>
</dbReference>
<dbReference type="EMBL" id="CP011787">
    <property type="protein sequence ID" value="AKZ66146.1"/>
    <property type="molecule type" value="Genomic_DNA"/>
</dbReference>
<evidence type="ECO:0000256" key="13">
    <source>
        <dbReference type="RuleBase" id="RU003555"/>
    </source>
</evidence>
<evidence type="ECO:0000256" key="10">
    <source>
        <dbReference type="ARBA" id="ARBA00023204"/>
    </source>
</evidence>
<dbReference type="HAMAP" id="MF_01498">
    <property type="entry name" value="RadA_bact"/>
    <property type="match status" value="1"/>
</dbReference>
<evidence type="ECO:0000313" key="15">
    <source>
        <dbReference type="EMBL" id="AKZ66146.1"/>
    </source>
</evidence>
<dbReference type="SUPFAM" id="SSF52540">
    <property type="entry name" value="P-loop containing nucleoside triphosphate hydrolases"/>
    <property type="match status" value="1"/>
</dbReference>
<keyword evidence="16" id="KW-1185">Reference proteome</keyword>
<evidence type="ECO:0000259" key="14">
    <source>
        <dbReference type="PROSITE" id="PS50162"/>
    </source>
</evidence>
<dbReference type="KEGG" id="bcig:AB162_569"/>
<dbReference type="Gene3D" id="3.30.230.10">
    <property type="match status" value="1"/>
</dbReference>
<comment type="function">
    <text evidence="13">DNA-dependent ATPase involved in processing of recombination intermediates, plays a role in repairing DNA breaks. Stimulates the branch migration of RecA-mediated strand transfer reactions, allowing the 3' invading strand to extend heteroduplex DNA faster. Binds ssDNA in the presence of ADP but not other nucleotides, has ATPase activity that is stimulated by ssDNA and various branched DNA structures, but inhibited by SSB. Does not have RecA's homology-searching function.</text>
</comment>
<dbReference type="InterPro" id="IPR014721">
    <property type="entry name" value="Ribsml_uS5_D2-typ_fold_subgr"/>
</dbReference>
<dbReference type="PROSITE" id="PS50162">
    <property type="entry name" value="RECA_2"/>
    <property type="match status" value="1"/>
</dbReference>
<gene>
    <name evidence="11 15" type="primary">radA</name>
    <name evidence="15" type="ORF">AB162_569</name>
</gene>
<feature type="binding site" evidence="11">
    <location>
        <begin position="105"/>
        <end position="112"/>
    </location>
    <ligand>
        <name>ATP</name>
        <dbReference type="ChEBI" id="CHEBI:30616"/>
    </ligand>
</feature>
<evidence type="ECO:0000256" key="6">
    <source>
        <dbReference type="ARBA" id="ARBA00022833"/>
    </source>
</evidence>
<sequence>MVKIAKSIFICNKCSLEYSNWQGQCTNCQAWNTILECNNSKSTIINSKYSFFSGYNPTKVISKTKVQNLTNISIKPLPRFSTGFKEFDRVLGGGVVPGSVILLGGSPGSGKSTLLLQTLCQIATKIKMNTLYVSGEESIQQVAIRANRLQIIPNKELNILPETNIEQICITALEEQPKLMVIDSIQVMHMTDVSSQPGSISQVRESANFITRFAKNEGIAVIMIGHITKDGLLAGPKMLEHCVDCSIMLDCYSDSRLVILRSYKNRFGAVNELGIFYMTAHGLREVNNPSAIFISRSEEEITSGSSVMVVWKGTRPILVEIQALVANSMIDHPRRRITVGLEHNRLEILLAVLDRHCGLKMSDQDIFVNVVGGVKVRETSADLALMLAMVSSLHDRPLPRDLVVFGEVGLAGEIRPVPSSKERINEAAKHGFRYAILPKANFPEEVQDKMQIFGVKKITDALAILEKL</sequence>
<feature type="domain" description="RecA family profile 1" evidence="14">
    <location>
        <begin position="76"/>
        <end position="227"/>
    </location>
</feature>
<dbReference type="GO" id="GO:0008270">
    <property type="term" value="F:zinc ion binding"/>
    <property type="evidence" value="ECO:0007669"/>
    <property type="project" value="UniProtKB-KW"/>
</dbReference>
<comment type="domain">
    <text evidence="11">The middle region has homology to RecA with ATPase motifs including the RadA KNRFG motif, while the C-terminus is homologous to Lon protease.</text>
</comment>
<dbReference type="SUPFAM" id="SSF54211">
    <property type="entry name" value="Ribosomal protein S5 domain 2-like"/>
    <property type="match status" value="1"/>
</dbReference>